<keyword evidence="3" id="KW-1185">Reference proteome</keyword>
<organism evidence="2 3">
    <name type="scientific">Streptomyces hesseae</name>
    <dbReference type="NCBI Taxonomy" id="3075519"/>
    <lineage>
        <taxon>Bacteria</taxon>
        <taxon>Bacillati</taxon>
        <taxon>Actinomycetota</taxon>
        <taxon>Actinomycetes</taxon>
        <taxon>Kitasatosporales</taxon>
        <taxon>Streptomycetaceae</taxon>
        <taxon>Streptomyces</taxon>
    </lineage>
</organism>
<feature type="domain" description="HTH cro/C1-type" evidence="1">
    <location>
        <begin position="1"/>
        <end position="26"/>
    </location>
</feature>
<sequence>MSLRDFAAYLGVSDRTVSNWEAGGAGYQPRAESQGILDTALGRAPHDARTRFAESLGMSDT</sequence>
<comment type="caution">
    <text evidence="2">The sequence shown here is derived from an EMBL/GenBank/DDBJ whole genome shotgun (WGS) entry which is preliminary data.</text>
</comment>
<dbReference type="EMBL" id="JAVRFI010000068">
    <property type="protein sequence ID" value="MDT0454090.1"/>
    <property type="molecule type" value="Genomic_DNA"/>
</dbReference>
<protein>
    <submittedName>
        <fullName evidence="2">Helix-turn-helix domain-containing protein</fullName>
    </submittedName>
</protein>
<dbReference type="RefSeq" id="WP_311616587.1">
    <property type="nucleotide sequence ID" value="NZ_JAVRFI010000068.1"/>
</dbReference>
<proteinExistence type="predicted"/>
<dbReference type="InterPro" id="IPR001387">
    <property type="entry name" value="Cro/C1-type_HTH"/>
</dbReference>
<reference evidence="2" key="1">
    <citation type="submission" date="2024-05" db="EMBL/GenBank/DDBJ databases">
        <title>30 novel species of actinomycetes from the DSMZ collection.</title>
        <authorList>
            <person name="Nouioui I."/>
        </authorList>
    </citation>
    <scope>NUCLEOTIDE SEQUENCE</scope>
    <source>
        <strain evidence="2">DSM 40473</strain>
    </source>
</reference>
<evidence type="ECO:0000259" key="1">
    <source>
        <dbReference type="Pfam" id="PF01381"/>
    </source>
</evidence>
<evidence type="ECO:0000313" key="3">
    <source>
        <dbReference type="Proteomes" id="UP001180531"/>
    </source>
</evidence>
<evidence type="ECO:0000313" key="2">
    <source>
        <dbReference type="EMBL" id="MDT0454090.1"/>
    </source>
</evidence>
<dbReference type="Proteomes" id="UP001180531">
    <property type="component" value="Unassembled WGS sequence"/>
</dbReference>
<dbReference type="Pfam" id="PF01381">
    <property type="entry name" value="HTH_3"/>
    <property type="match status" value="1"/>
</dbReference>
<dbReference type="Gene3D" id="1.10.260.40">
    <property type="entry name" value="lambda repressor-like DNA-binding domains"/>
    <property type="match status" value="1"/>
</dbReference>
<gene>
    <name evidence="2" type="ORF">RM609_34220</name>
</gene>
<name>A0ABU2SZ29_9ACTN</name>
<dbReference type="CDD" id="cd00093">
    <property type="entry name" value="HTH_XRE"/>
    <property type="match status" value="1"/>
</dbReference>
<dbReference type="InterPro" id="IPR010982">
    <property type="entry name" value="Lambda_DNA-bd_dom_sf"/>
</dbReference>
<accession>A0ABU2SZ29</accession>
<feature type="non-terminal residue" evidence="2">
    <location>
        <position position="61"/>
    </location>
</feature>